<dbReference type="Pfam" id="PF00287">
    <property type="entry name" value="Na_K-ATPase"/>
    <property type="match status" value="1"/>
</dbReference>
<accession>A0A814B7G0</accession>
<evidence type="ECO:0000256" key="7">
    <source>
        <dbReference type="SAM" id="MobiDB-lite"/>
    </source>
</evidence>
<dbReference type="GO" id="GO:0005890">
    <property type="term" value="C:sodium:potassium-exchanging ATPase complex"/>
    <property type="evidence" value="ECO:0007669"/>
    <property type="project" value="InterPro"/>
</dbReference>
<organism evidence="9 11">
    <name type="scientific">Rotaria sordida</name>
    <dbReference type="NCBI Taxonomy" id="392033"/>
    <lineage>
        <taxon>Eukaryota</taxon>
        <taxon>Metazoa</taxon>
        <taxon>Spiralia</taxon>
        <taxon>Gnathifera</taxon>
        <taxon>Rotifera</taxon>
        <taxon>Eurotatoria</taxon>
        <taxon>Bdelloidea</taxon>
        <taxon>Philodinida</taxon>
        <taxon>Philodinidae</taxon>
        <taxon>Rotaria</taxon>
    </lineage>
</organism>
<evidence type="ECO:0000256" key="6">
    <source>
        <dbReference type="ARBA" id="ARBA00023136"/>
    </source>
</evidence>
<evidence type="ECO:0000256" key="1">
    <source>
        <dbReference type="ARBA" id="ARBA00004606"/>
    </source>
</evidence>
<keyword evidence="6 8" id="KW-0472">Membrane</keyword>
<comment type="subcellular location">
    <subcellularLocation>
        <location evidence="1">Membrane</location>
        <topology evidence="1">Single-pass type II membrane protein</topology>
    </subcellularLocation>
</comment>
<dbReference type="GO" id="GO:0001671">
    <property type="term" value="F:ATPase activator activity"/>
    <property type="evidence" value="ECO:0007669"/>
    <property type="project" value="TreeGrafter"/>
</dbReference>
<comment type="similarity">
    <text evidence="2">Belongs to the X(+)/potassium ATPases subunit beta family.</text>
</comment>
<sequence>MPPEPDGPSGFERMDSNGNHGGEKKPFMYRVKTGLTNFMKSFRIFLYNKEHQTFFGNTSSSWIKISIYYFFFYLCLGLFFSGMIAVFAAIVSRESPTYTYRHNQMKVGGKFCIGMGFRPMPDITSTSLTVYGDSQSQNTTVSSLTSFRYNFLTQYDTTYLEECSPFNPASKLRGSHSCKFSWDDIVTSDAHPCSTEKMYGWPIGQPCILIKLNQIYGWMPADGNIIDAVANATGQPILPIDQQGQNIYITCEGREQEDKNKTGSMIYYSILHPLGIPNYGGIPYYFFPYRNAREDVEPFVLVQFTSLPFDKKVNIICRAWAPDIQQYVQGSARRGVVTFDILRSNNSAPITK</sequence>
<evidence type="ECO:0000313" key="11">
    <source>
        <dbReference type="Proteomes" id="UP000663882"/>
    </source>
</evidence>
<dbReference type="GO" id="GO:1990573">
    <property type="term" value="P:potassium ion import across plasma membrane"/>
    <property type="evidence" value="ECO:0007669"/>
    <property type="project" value="TreeGrafter"/>
</dbReference>
<dbReference type="Proteomes" id="UP000663882">
    <property type="component" value="Unassembled WGS sequence"/>
</dbReference>
<evidence type="ECO:0000256" key="5">
    <source>
        <dbReference type="ARBA" id="ARBA00022989"/>
    </source>
</evidence>
<dbReference type="GO" id="GO:0006883">
    <property type="term" value="P:intracellular sodium ion homeostasis"/>
    <property type="evidence" value="ECO:0007669"/>
    <property type="project" value="TreeGrafter"/>
</dbReference>
<dbReference type="PANTHER" id="PTHR11523">
    <property type="entry name" value="SODIUM/POTASSIUM-DEPENDENT ATPASE BETA SUBUNIT"/>
    <property type="match status" value="1"/>
</dbReference>
<dbReference type="InterPro" id="IPR000402">
    <property type="entry name" value="Na/K_ATPase_sub_beta"/>
</dbReference>
<evidence type="ECO:0000256" key="8">
    <source>
        <dbReference type="SAM" id="Phobius"/>
    </source>
</evidence>
<dbReference type="OrthoDB" id="5912413at2759"/>
<keyword evidence="5 8" id="KW-1133">Transmembrane helix</keyword>
<dbReference type="Gene3D" id="2.60.40.1660">
    <property type="entry name" value="Na, k-atpase alpha subunit"/>
    <property type="match status" value="1"/>
</dbReference>
<evidence type="ECO:0000256" key="3">
    <source>
        <dbReference type="ARBA" id="ARBA00022692"/>
    </source>
</evidence>
<evidence type="ECO:0000313" key="9">
    <source>
        <dbReference type="EMBL" id="CAF0923114.1"/>
    </source>
</evidence>
<protein>
    <submittedName>
        <fullName evidence="9">Uncharacterized protein</fullName>
    </submittedName>
</protein>
<evidence type="ECO:0000313" key="10">
    <source>
        <dbReference type="EMBL" id="CAF3724942.1"/>
    </source>
</evidence>
<dbReference type="GO" id="GO:0030007">
    <property type="term" value="P:intracellular potassium ion homeostasis"/>
    <property type="evidence" value="ECO:0007669"/>
    <property type="project" value="TreeGrafter"/>
</dbReference>
<reference evidence="9" key="1">
    <citation type="submission" date="2021-02" db="EMBL/GenBank/DDBJ databases">
        <authorList>
            <person name="Nowell W R."/>
        </authorList>
    </citation>
    <scope>NUCLEOTIDE SEQUENCE</scope>
</reference>
<comment type="caution">
    <text evidence="9">The sequence shown here is derived from an EMBL/GenBank/DDBJ whole genome shotgun (WGS) entry which is preliminary data.</text>
</comment>
<feature type="transmembrane region" description="Helical" evidence="8">
    <location>
        <begin position="67"/>
        <end position="91"/>
    </location>
</feature>
<dbReference type="EMBL" id="CAJNOO010000371">
    <property type="protein sequence ID" value="CAF0923114.1"/>
    <property type="molecule type" value="Genomic_DNA"/>
</dbReference>
<feature type="region of interest" description="Disordered" evidence="7">
    <location>
        <begin position="1"/>
        <end position="25"/>
    </location>
</feature>
<name>A0A814B7G0_9BILA</name>
<dbReference type="EMBL" id="CAJOAX010001541">
    <property type="protein sequence ID" value="CAF3724942.1"/>
    <property type="molecule type" value="Genomic_DNA"/>
</dbReference>
<evidence type="ECO:0000256" key="2">
    <source>
        <dbReference type="ARBA" id="ARBA00005876"/>
    </source>
</evidence>
<dbReference type="AlphaFoldDB" id="A0A814B7G0"/>
<evidence type="ECO:0000256" key="4">
    <source>
        <dbReference type="ARBA" id="ARBA00022968"/>
    </source>
</evidence>
<keyword evidence="3 8" id="KW-0812">Transmembrane</keyword>
<keyword evidence="4" id="KW-0735">Signal-anchor</keyword>
<dbReference type="InterPro" id="IPR038702">
    <property type="entry name" value="Na/K_ATPase_sub_beta_sf"/>
</dbReference>
<dbReference type="PANTHER" id="PTHR11523:SF28">
    <property type="entry name" value="NA_K-ATPASE BETA SUBUNIT ISOFORM 4-RELATED"/>
    <property type="match status" value="1"/>
</dbReference>
<proteinExistence type="inferred from homology"/>
<dbReference type="GO" id="GO:0036376">
    <property type="term" value="P:sodium ion export across plasma membrane"/>
    <property type="evidence" value="ECO:0007669"/>
    <property type="project" value="TreeGrafter"/>
</dbReference>
<gene>
    <name evidence="10" type="ORF">OTI717_LOCUS14067</name>
    <name evidence="9" type="ORF">RFH988_LOCUS10108</name>
</gene>
<dbReference type="Proteomes" id="UP000663823">
    <property type="component" value="Unassembled WGS sequence"/>
</dbReference>